<comment type="caution">
    <text evidence="10">The sequence shown here is derived from an EMBL/GenBank/DDBJ whole genome shotgun (WGS) entry which is preliminary data.</text>
</comment>
<proteinExistence type="predicted"/>
<dbReference type="InterPro" id="IPR017970">
    <property type="entry name" value="Homeobox_CS"/>
</dbReference>
<dbReference type="Gene3D" id="1.10.10.60">
    <property type="entry name" value="Homeodomain-like"/>
    <property type="match status" value="1"/>
</dbReference>
<dbReference type="PANTHER" id="PTHR24329:SF543">
    <property type="entry name" value="FI01017P-RELATED"/>
    <property type="match status" value="1"/>
</dbReference>
<dbReference type="GO" id="GO:0000981">
    <property type="term" value="F:DNA-binding transcription factor activity, RNA polymerase II-specific"/>
    <property type="evidence" value="ECO:0007669"/>
    <property type="project" value="InterPro"/>
</dbReference>
<dbReference type="PROSITE" id="PS50071">
    <property type="entry name" value="HOMEOBOX_2"/>
    <property type="match status" value="1"/>
</dbReference>
<comment type="subcellular location">
    <subcellularLocation>
        <location evidence="1 5 6">Nucleus</location>
    </subcellularLocation>
</comment>
<dbReference type="SUPFAM" id="SSF46689">
    <property type="entry name" value="Homeodomain-like"/>
    <property type="match status" value="1"/>
</dbReference>
<evidence type="ECO:0000259" key="9">
    <source>
        <dbReference type="PROSITE" id="PS50071"/>
    </source>
</evidence>
<evidence type="ECO:0000313" key="10">
    <source>
        <dbReference type="EMBL" id="KAH9380789.1"/>
    </source>
</evidence>
<dbReference type="EMBL" id="JABSTR010000010">
    <property type="protein sequence ID" value="KAH9380789.1"/>
    <property type="molecule type" value="Genomic_DNA"/>
</dbReference>
<feature type="region of interest" description="Disordered" evidence="8">
    <location>
        <begin position="82"/>
        <end position="155"/>
    </location>
</feature>
<evidence type="ECO:0000256" key="7">
    <source>
        <dbReference type="SAM" id="Coils"/>
    </source>
</evidence>
<dbReference type="Pfam" id="PF00046">
    <property type="entry name" value="Homeodomain"/>
    <property type="match status" value="1"/>
</dbReference>
<dbReference type="VEuPathDB" id="VectorBase:HLOH_062035"/>
<dbReference type="CDD" id="cd00086">
    <property type="entry name" value="homeodomain"/>
    <property type="match status" value="1"/>
</dbReference>
<name>A0A9J6GZC7_HAELO</name>
<evidence type="ECO:0000256" key="1">
    <source>
        <dbReference type="ARBA" id="ARBA00004123"/>
    </source>
</evidence>
<dbReference type="OrthoDB" id="6159439at2759"/>
<evidence type="ECO:0000313" key="11">
    <source>
        <dbReference type="Proteomes" id="UP000821853"/>
    </source>
</evidence>
<organism evidence="10 11">
    <name type="scientific">Haemaphysalis longicornis</name>
    <name type="common">Bush tick</name>
    <dbReference type="NCBI Taxonomy" id="44386"/>
    <lineage>
        <taxon>Eukaryota</taxon>
        <taxon>Metazoa</taxon>
        <taxon>Ecdysozoa</taxon>
        <taxon>Arthropoda</taxon>
        <taxon>Chelicerata</taxon>
        <taxon>Arachnida</taxon>
        <taxon>Acari</taxon>
        <taxon>Parasitiformes</taxon>
        <taxon>Ixodida</taxon>
        <taxon>Ixodoidea</taxon>
        <taxon>Ixodidae</taxon>
        <taxon>Haemaphysalinae</taxon>
        <taxon>Haemaphysalis</taxon>
    </lineage>
</organism>
<evidence type="ECO:0000256" key="3">
    <source>
        <dbReference type="ARBA" id="ARBA00023155"/>
    </source>
</evidence>
<evidence type="ECO:0000256" key="6">
    <source>
        <dbReference type="RuleBase" id="RU000682"/>
    </source>
</evidence>
<feature type="compositionally biased region" description="Low complexity" evidence="8">
    <location>
        <begin position="122"/>
        <end position="131"/>
    </location>
</feature>
<feature type="domain" description="Homeobox" evidence="9">
    <location>
        <begin position="28"/>
        <end position="88"/>
    </location>
</feature>
<feature type="coiled-coil region" evidence="7">
    <location>
        <begin position="163"/>
        <end position="190"/>
    </location>
</feature>
<dbReference type="GO" id="GO:0005634">
    <property type="term" value="C:nucleus"/>
    <property type="evidence" value="ECO:0007669"/>
    <property type="project" value="UniProtKB-SubCell"/>
</dbReference>
<evidence type="ECO:0000256" key="5">
    <source>
        <dbReference type="PROSITE-ProRule" id="PRU00108"/>
    </source>
</evidence>
<dbReference type="PANTHER" id="PTHR24329">
    <property type="entry name" value="HOMEOBOX PROTEIN ARISTALESS"/>
    <property type="match status" value="1"/>
</dbReference>
<dbReference type="FunFam" id="1.10.10.60:FF:000551">
    <property type="entry name" value="Predicted protein"/>
    <property type="match status" value="1"/>
</dbReference>
<feature type="compositionally biased region" description="Polar residues" evidence="8">
    <location>
        <begin position="90"/>
        <end position="109"/>
    </location>
</feature>
<keyword evidence="11" id="KW-1185">Reference proteome</keyword>
<keyword evidence="7" id="KW-0175">Coiled coil</keyword>
<keyword evidence="4 5" id="KW-0539">Nucleus</keyword>
<accession>A0A9J6GZC7</accession>
<keyword evidence="3 5" id="KW-0371">Homeobox</keyword>
<protein>
    <recommendedName>
        <fullName evidence="9">Homeobox domain-containing protein</fullName>
    </recommendedName>
</protein>
<evidence type="ECO:0000256" key="8">
    <source>
        <dbReference type="SAM" id="MobiDB-lite"/>
    </source>
</evidence>
<dbReference type="InterPro" id="IPR009057">
    <property type="entry name" value="Homeodomain-like_sf"/>
</dbReference>
<dbReference type="SMART" id="SM00389">
    <property type="entry name" value="HOX"/>
    <property type="match status" value="1"/>
</dbReference>
<reference evidence="10 11" key="1">
    <citation type="journal article" date="2020" name="Cell">
        <title>Large-Scale Comparative Analyses of Tick Genomes Elucidate Their Genetic Diversity and Vector Capacities.</title>
        <authorList>
            <consortium name="Tick Genome and Microbiome Consortium (TIGMIC)"/>
            <person name="Jia N."/>
            <person name="Wang J."/>
            <person name="Shi W."/>
            <person name="Du L."/>
            <person name="Sun Y."/>
            <person name="Zhan W."/>
            <person name="Jiang J.F."/>
            <person name="Wang Q."/>
            <person name="Zhang B."/>
            <person name="Ji P."/>
            <person name="Bell-Sakyi L."/>
            <person name="Cui X.M."/>
            <person name="Yuan T.T."/>
            <person name="Jiang B.G."/>
            <person name="Yang W.F."/>
            <person name="Lam T.T."/>
            <person name="Chang Q.C."/>
            <person name="Ding S.J."/>
            <person name="Wang X.J."/>
            <person name="Zhu J.G."/>
            <person name="Ruan X.D."/>
            <person name="Zhao L."/>
            <person name="Wei J.T."/>
            <person name="Ye R.Z."/>
            <person name="Que T.C."/>
            <person name="Du C.H."/>
            <person name="Zhou Y.H."/>
            <person name="Cheng J.X."/>
            <person name="Dai P.F."/>
            <person name="Guo W.B."/>
            <person name="Han X.H."/>
            <person name="Huang E.J."/>
            <person name="Li L.F."/>
            <person name="Wei W."/>
            <person name="Gao Y.C."/>
            <person name="Liu J.Z."/>
            <person name="Shao H.Z."/>
            <person name="Wang X."/>
            <person name="Wang C.C."/>
            <person name="Yang T.C."/>
            <person name="Huo Q.B."/>
            <person name="Li W."/>
            <person name="Chen H.Y."/>
            <person name="Chen S.E."/>
            <person name="Zhou L.G."/>
            <person name="Ni X.B."/>
            <person name="Tian J.H."/>
            <person name="Sheng Y."/>
            <person name="Liu T."/>
            <person name="Pan Y.S."/>
            <person name="Xia L.Y."/>
            <person name="Li J."/>
            <person name="Zhao F."/>
            <person name="Cao W.C."/>
        </authorList>
    </citation>
    <scope>NUCLEOTIDE SEQUENCE [LARGE SCALE GENOMIC DNA]</scope>
    <source>
        <strain evidence="10">HaeL-2018</strain>
    </source>
</reference>
<evidence type="ECO:0000256" key="4">
    <source>
        <dbReference type="ARBA" id="ARBA00023242"/>
    </source>
</evidence>
<dbReference type="AlphaFoldDB" id="A0A9J6GZC7"/>
<dbReference type="InterPro" id="IPR001356">
    <property type="entry name" value="HD"/>
</dbReference>
<keyword evidence="2 5" id="KW-0238">DNA-binding</keyword>
<gene>
    <name evidence="10" type="ORF">HPB48_007234</name>
</gene>
<dbReference type="Proteomes" id="UP000821853">
    <property type="component" value="Chromosome 8"/>
</dbReference>
<sequence length="274" mass="30357">MGKDPFAKNFRYNVNATAAGMLSWPLNRKQRRSRTAFTQQQLSALERSFARAPYPDVGTRESLALRTNLTEARIQVWFKNRRAKHRKTQKQVGTAPTAGDSTDGQTATESNKREKSDDSLMSEESPSSISSDADENTMLHDSTEGDNAESYSGYNSDLTDVVTKAQRRQLRKTNNEAAKALSEVKQLRIADTTHAVTLYGLAPDDSSKGLIRGVPLRFSEAEILSNLDQSQCVISASRRLGQSNVVVLTFAGLKEYPCSLYKKTVPVCTLCHET</sequence>
<dbReference type="InterPro" id="IPR050649">
    <property type="entry name" value="Paired_Homeobox_TFs"/>
</dbReference>
<feature type="DNA-binding region" description="Homeobox" evidence="5">
    <location>
        <begin position="30"/>
        <end position="89"/>
    </location>
</feature>
<evidence type="ECO:0000256" key="2">
    <source>
        <dbReference type="ARBA" id="ARBA00023125"/>
    </source>
</evidence>
<dbReference type="GO" id="GO:0000977">
    <property type="term" value="F:RNA polymerase II transcription regulatory region sequence-specific DNA binding"/>
    <property type="evidence" value="ECO:0007669"/>
    <property type="project" value="TreeGrafter"/>
</dbReference>
<dbReference type="PROSITE" id="PS00027">
    <property type="entry name" value="HOMEOBOX_1"/>
    <property type="match status" value="1"/>
</dbReference>